<comment type="subunit">
    <text evidence="11">Component of the TIM23 complex, at least composed of TIM23, TIM17, TIM50 and TIM21.</text>
</comment>
<keyword evidence="12" id="KW-0653">Protein transport</keyword>
<comment type="caution">
    <text evidence="13">The sequence shown here is derived from an EMBL/GenBank/DDBJ whole genome shotgun (WGS) entry which is preliminary data.</text>
</comment>
<keyword evidence="8 12" id="KW-0496">Mitochondrion</keyword>
<keyword evidence="7 12" id="KW-1133">Transmembrane helix</keyword>
<dbReference type="PANTHER" id="PTHR13032:SF6">
    <property type="entry name" value="MITOCHONDRIAL IMPORT INNER MEMBRANE TRANSLOCASE SUBUNIT TIM21"/>
    <property type="match status" value="1"/>
</dbReference>
<dbReference type="FunFam" id="3.10.450.320:FF:000002">
    <property type="entry name" value="Mitochondrial import inner membrane translocase subunit tim21"/>
    <property type="match status" value="1"/>
</dbReference>
<evidence type="ECO:0000256" key="4">
    <source>
        <dbReference type="ARBA" id="ARBA00022692"/>
    </source>
</evidence>
<evidence type="ECO:0000256" key="9">
    <source>
        <dbReference type="ARBA" id="ARBA00023136"/>
    </source>
</evidence>
<keyword evidence="12" id="KW-0811">Translocation</keyword>
<dbReference type="GO" id="GO:0005744">
    <property type="term" value="C:TIM23 mitochondrial import inner membrane translocase complex"/>
    <property type="evidence" value="ECO:0007669"/>
    <property type="project" value="UniProtKB-UniRule"/>
</dbReference>
<gene>
    <name evidence="13" type="ORF">VSDG_02511</name>
</gene>
<evidence type="ECO:0000256" key="6">
    <source>
        <dbReference type="ARBA" id="ARBA00022946"/>
    </source>
</evidence>
<evidence type="ECO:0000256" key="11">
    <source>
        <dbReference type="ARBA" id="ARBA00063758"/>
    </source>
</evidence>
<evidence type="ECO:0000313" key="13">
    <source>
        <dbReference type="EMBL" id="ROW02291.1"/>
    </source>
</evidence>
<organism evidence="13 14">
    <name type="scientific">Cytospora chrysosperma</name>
    <name type="common">Cytospora canker fungus</name>
    <name type="synonym">Sphaeria chrysosperma</name>
    <dbReference type="NCBI Taxonomy" id="252740"/>
    <lineage>
        <taxon>Eukaryota</taxon>
        <taxon>Fungi</taxon>
        <taxon>Dikarya</taxon>
        <taxon>Ascomycota</taxon>
        <taxon>Pezizomycotina</taxon>
        <taxon>Sordariomycetes</taxon>
        <taxon>Sordariomycetidae</taxon>
        <taxon>Diaporthales</taxon>
        <taxon>Cytosporaceae</taxon>
        <taxon>Cytospora</taxon>
    </lineage>
</organism>
<dbReference type="EMBL" id="LJZO01000005">
    <property type="protein sequence ID" value="ROW02291.1"/>
    <property type="molecule type" value="Genomic_DNA"/>
</dbReference>
<evidence type="ECO:0000256" key="10">
    <source>
        <dbReference type="ARBA" id="ARBA00060204"/>
    </source>
</evidence>
<comment type="subcellular location">
    <subcellularLocation>
        <location evidence="1 12">Mitochondrion inner membrane</location>
        <topology evidence="1 12">Single-pass membrane protein</topology>
    </subcellularLocation>
</comment>
<keyword evidence="5 12" id="KW-0999">Mitochondrion inner membrane</keyword>
<proteinExistence type="inferred from homology"/>
<dbReference type="Pfam" id="PF08294">
    <property type="entry name" value="TIM21"/>
    <property type="match status" value="1"/>
</dbReference>
<dbReference type="InterPro" id="IPR038552">
    <property type="entry name" value="Tim21_IMS_sf"/>
</dbReference>
<keyword evidence="4 12" id="KW-0812">Transmembrane</keyword>
<evidence type="ECO:0000256" key="3">
    <source>
        <dbReference type="ARBA" id="ARBA00020726"/>
    </source>
</evidence>
<sequence>MKTIATASTLRPATILNSCRRSVAPLIARRSYASTDTSGSSSAAAKRRAVTPFNDDGHVPWRDLSGAEKTARAAQQTFNFGFILVGLGLTGVVGYFLFTEVFSTESKVTYFNRAFDRIREDQRCLELLGDRKKITAHGEETYNNWRRARPIASTERTDPQGNHHLMMQFYRSEPAGLQNGKLTAKQVEGPLNKGSAHIHLIKPPGQSEHHYKYFYVDVKGHPRIYLEDASGQKGSGSIGAKLFGIKWS</sequence>
<dbReference type="Proteomes" id="UP000284375">
    <property type="component" value="Unassembled WGS sequence"/>
</dbReference>
<keyword evidence="9 12" id="KW-0472">Membrane</keyword>
<keyword evidence="14" id="KW-1185">Reference proteome</keyword>
<comment type="similarity">
    <text evidence="2 12">Belongs to the TIM21 family.</text>
</comment>
<feature type="transmembrane region" description="Helical" evidence="12">
    <location>
        <begin position="78"/>
        <end position="98"/>
    </location>
</feature>
<name>A0A423WG75_CYTCH</name>
<dbReference type="STRING" id="252740.A0A423WG75"/>
<comment type="function">
    <text evidence="10">Essential component of the TIM23 complex, a complex that mediates the translocation of transit peptide-containing proteins across the mitochondrial inner membrane. Required to keep the TOM and the TIM23 complexes in close contact. At some point, it is released from the TOM23 complex to allow protein translocation into the mitochondrial matrix.</text>
</comment>
<dbReference type="Gene3D" id="3.10.450.320">
    <property type="entry name" value="Mitochondrial import inner membrane translocase subunit Tim21"/>
    <property type="match status" value="1"/>
</dbReference>
<dbReference type="InterPro" id="IPR013261">
    <property type="entry name" value="Tim21"/>
</dbReference>
<evidence type="ECO:0000256" key="2">
    <source>
        <dbReference type="ARBA" id="ARBA00010867"/>
    </source>
</evidence>
<evidence type="ECO:0000256" key="8">
    <source>
        <dbReference type="ARBA" id="ARBA00023128"/>
    </source>
</evidence>
<evidence type="ECO:0000256" key="12">
    <source>
        <dbReference type="RuleBase" id="RU367142"/>
    </source>
</evidence>
<evidence type="ECO:0000256" key="5">
    <source>
        <dbReference type="ARBA" id="ARBA00022792"/>
    </source>
</evidence>
<evidence type="ECO:0000313" key="14">
    <source>
        <dbReference type="Proteomes" id="UP000284375"/>
    </source>
</evidence>
<keyword evidence="6" id="KW-0809">Transit peptide</keyword>
<dbReference type="PANTHER" id="PTHR13032">
    <property type="entry name" value="MITOCHONDRIAL IMPORT INNER MEMBRANE TRANSLOCASE SUBUNIT TIM21"/>
    <property type="match status" value="1"/>
</dbReference>
<dbReference type="AlphaFoldDB" id="A0A423WG75"/>
<protein>
    <recommendedName>
        <fullName evidence="3 12">Mitochondrial import inner membrane translocase subunit Tim21</fullName>
    </recommendedName>
</protein>
<evidence type="ECO:0000256" key="7">
    <source>
        <dbReference type="ARBA" id="ARBA00022989"/>
    </source>
</evidence>
<dbReference type="OrthoDB" id="436405at2759"/>
<reference evidence="13 14" key="1">
    <citation type="submission" date="2015-09" db="EMBL/GenBank/DDBJ databases">
        <title>Host preference determinants of Valsa canker pathogens revealed by comparative genomics.</title>
        <authorList>
            <person name="Yin Z."/>
            <person name="Huang L."/>
        </authorList>
    </citation>
    <scope>NUCLEOTIDE SEQUENCE [LARGE SCALE GENOMIC DNA]</scope>
    <source>
        <strain evidence="13 14">YSFL</strain>
    </source>
</reference>
<keyword evidence="12" id="KW-0813">Transport</keyword>
<accession>A0A423WG75</accession>
<evidence type="ECO:0000256" key="1">
    <source>
        <dbReference type="ARBA" id="ARBA00004434"/>
    </source>
</evidence>
<dbReference type="GO" id="GO:0030150">
    <property type="term" value="P:protein import into mitochondrial matrix"/>
    <property type="evidence" value="ECO:0007669"/>
    <property type="project" value="UniProtKB-UniRule"/>
</dbReference>